<protein>
    <recommendedName>
        <fullName evidence="3">Carboxylic ester hydrolase</fullName>
        <ecNumber evidence="3">3.1.1.-</ecNumber>
    </recommendedName>
</protein>
<comment type="caution">
    <text evidence="4">The sequence shown here is derived from an EMBL/GenBank/DDBJ whole genome shotgun (WGS) entry which is preliminary data.</text>
</comment>
<organism evidence="4 5">
    <name type="scientific">Owenia fusiformis</name>
    <name type="common">Polychaete worm</name>
    <dbReference type="NCBI Taxonomy" id="6347"/>
    <lineage>
        <taxon>Eukaryota</taxon>
        <taxon>Metazoa</taxon>
        <taxon>Spiralia</taxon>
        <taxon>Lophotrochozoa</taxon>
        <taxon>Annelida</taxon>
        <taxon>Polychaeta</taxon>
        <taxon>Sedentaria</taxon>
        <taxon>Canalipalpata</taxon>
        <taxon>Sabellida</taxon>
        <taxon>Oweniida</taxon>
        <taxon>Oweniidae</taxon>
        <taxon>Owenia</taxon>
    </lineage>
</organism>
<dbReference type="InterPro" id="IPR029058">
    <property type="entry name" value="AB_hydrolase_fold"/>
</dbReference>
<dbReference type="InterPro" id="IPR002018">
    <property type="entry name" value="CarbesteraseB"/>
</dbReference>
<dbReference type="PROSITE" id="PS00122">
    <property type="entry name" value="CARBOXYLESTERASE_B_1"/>
    <property type="match status" value="1"/>
</dbReference>
<dbReference type="InterPro" id="IPR019826">
    <property type="entry name" value="Carboxylesterase_B_AS"/>
</dbReference>
<dbReference type="OrthoDB" id="408631at2759"/>
<dbReference type="GO" id="GO:0016787">
    <property type="term" value="F:hydrolase activity"/>
    <property type="evidence" value="ECO:0007669"/>
    <property type="project" value="UniProtKB-KW"/>
</dbReference>
<accession>A0A8J1XX16</accession>
<keyword evidence="2 3" id="KW-0378">Hydrolase</keyword>
<dbReference type="Pfam" id="PF00135">
    <property type="entry name" value="COesterase"/>
    <property type="match status" value="1"/>
</dbReference>
<keyword evidence="5" id="KW-1185">Reference proteome</keyword>
<proteinExistence type="inferred from homology"/>
<dbReference type="PANTHER" id="PTHR43903">
    <property type="entry name" value="NEUROLIGIN"/>
    <property type="match status" value="1"/>
</dbReference>
<dbReference type="Proteomes" id="UP000749559">
    <property type="component" value="Unassembled WGS sequence"/>
</dbReference>
<evidence type="ECO:0000313" key="4">
    <source>
        <dbReference type="EMBL" id="CAH1794497.1"/>
    </source>
</evidence>
<reference evidence="4" key="1">
    <citation type="submission" date="2022-03" db="EMBL/GenBank/DDBJ databases">
        <authorList>
            <person name="Martin C."/>
        </authorList>
    </citation>
    <scope>NUCLEOTIDE SEQUENCE</scope>
</reference>
<sequence length="345" mass="38279">EDAPGNLGFLDQIQALKWVKENIASFGGDPGEITIFGESAGGVSVVALSLSPLGEGLFSRAIAQSGSAITNSFLIPAGSSGSMIRELSKAVGCNETEDNREIIMCLRSKTWEELTEAKPPEGMPYWPFLPICGDAFMPKPPKDMVKESDVKARIKSLDIMTGVTENEALNEKYLPQENPTEDELTLVMSRLTGDFMLIAPTLQTAHLFKEIGANVFVYELSHSPLQMRNHGRPEYIKADHGDDIMYMFGFPKSPLGPEEGIVWDDDDLILENQMLKYWTNFGKTGNPNGGDLLEWPQFSTDNHEAISLRTHSVILTQFSDDSVKFWSETVPNILKKQDSDQKEEL</sequence>
<evidence type="ECO:0000256" key="2">
    <source>
        <dbReference type="ARBA" id="ARBA00022801"/>
    </source>
</evidence>
<dbReference type="EMBL" id="CAIIXF020000009">
    <property type="protein sequence ID" value="CAH1794497.1"/>
    <property type="molecule type" value="Genomic_DNA"/>
</dbReference>
<dbReference type="EC" id="3.1.1.-" evidence="3"/>
<evidence type="ECO:0000256" key="3">
    <source>
        <dbReference type="RuleBase" id="RU361235"/>
    </source>
</evidence>
<evidence type="ECO:0000313" key="5">
    <source>
        <dbReference type="Proteomes" id="UP000749559"/>
    </source>
</evidence>
<name>A0A8J1XX16_OWEFU</name>
<gene>
    <name evidence="4" type="ORF">OFUS_LOCUS19178</name>
</gene>
<dbReference type="InterPro" id="IPR051093">
    <property type="entry name" value="Neuroligin/BSAL"/>
</dbReference>
<dbReference type="SUPFAM" id="SSF53474">
    <property type="entry name" value="alpha/beta-Hydrolases"/>
    <property type="match status" value="1"/>
</dbReference>
<feature type="non-terminal residue" evidence="4">
    <location>
        <position position="345"/>
    </location>
</feature>
<evidence type="ECO:0000256" key="1">
    <source>
        <dbReference type="ARBA" id="ARBA00005964"/>
    </source>
</evidence>
<dbReference type="Gene3D" id="3.40.50.1820">
    <property type="entry name" value="alpha/beta hydrolase"/>
    <property type="match status" value="2"/>
</dbReference>
<dbReference type="AlphaFoldDB" id="A0A8J1XX16"/>
<comment type="similarity">
    <text evidence="1 3">Belongs to the type-B carboxylesterase/lipase family.</text>
</comment>